<dbReference type="EMBL" id="NUSY01000040">
    <property type="protein sequence ID" value="PHE07767.1"/>
    <property type="molecule type" value="Genomic_DNA"/>
</dbReference>
<proteinExistence type="predicted"/>
<evidence type="ECO:0000313" key="6">
    <source>
        <dbReference type="Proteomes" id="UP000225320"/>
    </source>
</evidence>
<dbReference type="EMBL" id="NUAJ01000002">
    <property type="protein sequence ID" value="PEN58712.1"/>
    <property type="molecule type" value="Genomic_DNA"/>
</dbReference>
<evidence type="ECO:0000313" key="1">
    <source>
        <dbReference type="EMBL" id="PEN58712.1"/>
    </source>
</evidence>
<reference evidence="5 6" key="1">
    <citation type="submission" date="2017-09" db="EMBL/GenBank/DDBJ databases">
        <title>Large-scale bioinformatics analysis of Bacillus genomes uncovers conserved roles of natural products in bacterial physiology.</title>
        <authorList>
            <consortium name="Agbiome Team Llc"/>
            <person name="Bleich R.M."/>
            <person name="Grubbs K.J."/>
            <person name="Santa Maria K.C."/>
            <person name="Allen S.E."/>
            <person name="Farag S."/>
            <person name="Shank E.A."/>
            <person name="Bowers A."/>
        </authorList>
    </citation>
    <scope>NUCLEOTIDE SEQUENCE [LARGE SCALE GENOMIC DNA]</scope>
    <source>
        <strain evidence="3 5">AFS042148</strain>
        <strain evidence="2 6">AFS094862</strain>
    </source>
</reference>
<evidence type="ECO:0000313" key="3">
    <source>
        <dbReference type="EMBL" id="PHE07767.1"/>
    </source>
</evidence>
<dbReference type="Proteomes" id="UP000220934">
    <property type="component" value="Unassembled WGS sequence"/>
</dbReference>
<sequence>MVISLHQLGENVSVKLTFFVCHETRMIRCHIIDIIYNCYSNIEICLFIIGELERDFRNNRENLFTRKIFYNEIGRVI</sequence>
<reference evidence="1 4" key="2">
    <citation type="submission" date="2017-09" db="EMBL/GenBank/DDBJ databases">
        <title>Large-scale bioinformatics analysis of Bacillus genomes uncovers conserved roles of natural products in bacterial physiology.</title>
        <authorList>
            <consortium name="Agbiome Team Llc"/>
            <person name="Bleich R.M."/>
            <person name="Kirk G.J."/>
            <person name="Santa Maria K.C."/>
            <person name="Allen S.E."/>
            <person name="Farag S."/>
            <person name="Shank E.A."/>
            <person name="Bowers A."/>
        </authorList>
    </citation>
    <scope>NUCLEOTIDE SEQUENCE [LARGE SCALE GENOMIC DNA]</scope>
    <source>
        <strain evidence="1 4">AFS027958</strain>
    </source>
</reference>
<organism evidence="3 5">
    <name type="scientific">Bacillus toyonensis</name>
    <dbReference type="NCBI Taxonomy" id="155322"/>
    <lineage>
        <taxon>Bacteria</taxon>
        <taxon>Bacillati</taxon>
        <taxon>Bacillota</taxon>
        <taxon>Bacilli</taxon>
        <taxon>Bacillales</taxon>
        <taxon>Bacillaceae</taxon>
        <taxon>Bacillus</taxon>
        <taxon>Bacillus cereus group</taxon>
    </lineage>
</organism>
<evidence type="ECO:0000313" key="2">
    <source>
        <dbReference type="EMBL" id="PGG89767.1"/>
    </source>
</evidence>
<name>A0A2B5AJA5_9BACI</name>
<evidence type="ECO:0000313" key="4">
    <source>
        <dbReference type="Proteomes" id="UP000220934"/>
    </source>
</evidence>
<accession>A0A2B5AJA5</accession>
<dbReference type="Proteomes" id="UP000224044">
    <property type="component" value="Unassembled WGS sequence"/>
</dbReference>
<gene>
    <name evidence="1" type="ORF">CN596_01230</name>
    <name evidence="3" type="ORF">COF62_26595</name>
    <name evidence="2" type="ORF">CON73_16665</name>
</gene>
<dbReference type="EMBL" id="NVOI01000063">
    <property type="protein sequence ID" value="PGG89767.1"/>
    <property type="molecule type" value="Genomic_DNA"/>
</dbReference>
<dbReference type="AlphaFoldDB" id="A0A2B5AJA5"/>
<evidence type="ECO:0000313" key="5">
    <source>
        <dbReference type="Proteomes" id="UP000224044"/>
    </source>
</evidence>
<protein>
    <submittedName>
        <fullName evidence="3">Uncharacterized protein</fullName>
    </submittedName>
</protein>
<comment type="caution">
    <text evidence="3">The sequence shown here is derived from an EMBL/GenBank/DDBJ whole genome shotgun (WGS) entry which is preliminary data.</text>
</comment>
<dbReference type="Proteomes" id="UP000225320">
    <property type="component" value="Unassembled WGS sequence"/>
</dbReference>